<comment type="caution">
    <text evidence="2">The sequence shown here is derived from an EMBL/GenBank/DDBJ whole genome shotgun (WGS) entry which is preliminary data.</text>
</comment>
<dbReference type="Pfam" id="PF02557">
    <property type="entry name" value="VanY"/>
    <property type="match status" value="1"/>
</dbReference>
<dbReference type="InterPro" id="IPR052179">
    <property type="entry name" value="DD-CPase-like"/>
</dbReference>
<dbReference type="Gene3D" id="3.30.200.180">
    <property type="match status" value="1"/>
</dbReference>
<evidence type="ECO:0000313" key="3">
    <source>
        <dbReference type="Proteomes" id="UP001596113"/>
    </source>
</evidence>
<accession>A0ABW0I0V8</accession>
<dbReference type="PANTHER" id="PTHR34385">
    <property type="entry name" value="D-ALANYL-D-ALANINE CARBOXYPEPTIDASE"/>
    <property type="match status" value="1"/>
</dbReference>
<keyword evidence="3" id="KW-1185">Reference proteome</keyword>
<dbReference type="SUPFAM" id="SSF55166">
    <property type="entry name" value="Hedgehog/DD-peptidase"/>
    <property type="match status" value="1"/>
</dbReference>
<keyword evidence="2" id="KW-0121">Carboxypeptidase</keyword>
<gene>
    <name evidence="2" type="ORF">ACFPOF_25505</name>
</gene>
<keyword evidence="2" id="KW-0645">Protease</keyword>
<dbReference type="InterPro" id="IPR009045">
    <property type="entry name" value="Zn_M74/Hedgehog-like"/>
</dbReference>
<organism evidence="2 3">
    <name type="scientific">Cohnella soli</name>
    <dbReference type="NCBI Taxonomy" id="425005"/>
    <lineage>
        <taxon>Bacteria</taxon>
        <taxon>Bacillati</taxon>
        <taxon>Bacillota</taxon>
        <taxon>Bacilli</taxon>
        <taxon>Bacillales</taxon>
        <taxon>Paenibacillaceae</taxon>
        <taxon>Cohnella</taxon>
    </lineage>
</organism>
<reference evidence="3" key="1">
    <citation type="journal article" date="2019" name="Int. J. Syst. Evol. Microbiol.">
        <title>The Global Catalogue of Microorganisms (GCM) 10K type strain sequencing project: providing services to taxonomists for standard genome sequencing and annotation.</title>
        <authorList>
            <consortium name="The Broad Institute Genomics Platform"/>
            <consortium name="The Broad Institute Genome Sequencing Center for Infectious Disease"/>
            <person name="Wu L."/>
            <person name="Ma J."/>
        </authorList>
    </citation>
    <scope>NUCLEOTIDE SEQUENCE [LARGE SCALE GENOMIC DNA]</scope>
    <source>
        <strain evidence="3">CGMCC 1.18575</strain>
    </source>
</reference>
<dbReference type="PANTHER" id="PTHR34385:SF1">
    <property type="entry name" value="PEPTIDOGLYCAN L-ALANYL-D-GLUTAMATE ENDOPEPTIDASE CWLK"/>
    <property type="match status" value="1"/>
</dbReference>
<protein>
    <submittedName>
        <fullName evidence="2">D-alanyl-D-alanine carboxypeptidase family protein</fullName>
    </submittedName>
</protein>
<dbReference type="Proteomes" id="UP001596113">
    <property type="component" value="Unassembled WGS sequence"/>
</dbReference>
<sequence length="255" mass="29377">MEHVITLTPSDIHRGHLLLVNRDHPLRKIDDSLTLKRIENLQVLDTGKESMKLERTCLEQLTALLEDCNGNQDILVVSGYRSKDEQTELYEASLRDHGDVFTSSYVARPGESEHQTGLAVDVGQRTEVVDYICPLFPDTGACKGFKQIAAQYGFIQRYKESKKEITNIAAEPWHFRYVGYPHSVIMEEREWCLEEYIDHVKRYPIHQERIEIYYVPITHDFTCITIPNGTPFTISGNNHDGCIITVYHDKGSERH</sequence>
<dbReference type="Gene3D" id="3.30.1380.10">
    <property type="match status" value="1"/>
</dbReference>
<feature type="domain" description="D-alanyl-D-alanine carboxypeptidase-like core" evidence="1">
    <location>
        <begin position="52"/>
        <end position="179"/>
    </location>
</feature>
<name>A0ABW0I0V8_9BACL</name>
<proteinExistence type="predicted"/>
<dbReference type="RefSeq" id="WP_378138006.1">
    <property type="nucleotide sequence ID" value="NZ_JBHSMI010000052.1"/>
</dbReference>
<keyword evidence="2" id="KW-0378">Hydrolase</keyword>
<evidence type="ECO:0000259" key="1">
    <source>
        <dbReference type="Pfam" id="PF02557"/>
    </source>
</evidence>
<dbReference type="GO" id="GO:0004180">
    <property type="term" value="F:carboxypeptidase activity"/>
    <property type="evidence" value="ECO:0007669"/>
    <property type="project" value="UniProtKB-KW"/>
</dbReference>
<dbReference type="InterPro" id="IPR003709">
    <property type="entry name" value="VanY-like_core_dom"/>
</dbReference>
<dbReference type="EMBL" id="JBHSMI010000052">
    <property type="protein sequence ID" value="MFC5406112.1"/>
    <property type="molecule type" value="Genomic_DNA"/>
</dbReference>
<evidence type="ECO:0000313" key="2">
    <source>
        <dbReference type="EMBL" id="MFC5406112.1"/>
    </source>
</evidence>